<dbReference type="AlphaFoldDB" id="A0A7X1SR91"/>
<dbReference type="PANTHER" id="PTHR30086:SF20">
    <property type="entry name" value="ARGININE EXPORTER PROTEIN ARGO-RELATED"/>
    <property type="match status" value="1"/>
</dbReference>
<proteinExistence type="predicted"/>
<evidence type="ECO:0000256" key="2">
    <source>
        <dbReference type="ARBA" id="ARBA00022475"/>
    </source>
</evidence>
<feature type="transmembrane region" description="Helical" evidence="6">
    <location>
        <begin position="48"/>
        <end position="74"/>
    </location>
</feature>
<evidence type="ECO:0000256" key="6">
    <source>
        <dbReference type="SAM" id="Phobius"/>
    </source>
</evidence>
<comment type="caution">
    <text evidence="7">The sequence shown here is derived from an EMBL/GenBank/DDBJ whole genome shotgun (WGS) entry which is preliminary data.</text>
</comment>
<feature type="transmembrane region" description="Helical" evidence="6">
    <location>
        <begin position="159"/>
        <end position="184"/>
    </location>
</feature>
<keyword evidence="8" id="KW-1185">Reference proteome</keyword>
<organism evidence="7 8">
    <name type="scientific">Gluconobacter aidae</name>
    <dbReference type="NCBI Taxonomy" id="2662454"/>
    <lineage>
        <taxon>Bacteria</taxon>
        <taxon>Pseudomonadati</taxon>
        <taxon>Pseudomonadota</taxon>
        <taxon>Alphaproteobacteria</taxon>
        <taxon>Acetobacterales</taxon>
        <taxon>Acetobacteraceae</taxon>
        <taxon>Gluconobacter</taxon>
    </lineage>
</organism>
<sequence>MYVWIMHPYLIPLLTFAAAAAVFTITPGLDTAMTLRTATTSGWKAGLAAVVGICLGLGLWGLAAAFGLTALLAASETAFTIVKWAGALYLAWLGIGLILHPRSSLGTGEAAVPAGHDDAYVAFRRGLLSNLLNPKVGVFYMTFMPQFIPPHVNVQEFSLLLTGIQAALSFSWLALLVAMTVPLGRFLSSPVVVRRMDRLTGGIFIAFSLKLALSRRA</sequence>
<evidence type="ECO:0000313" key="8">
    <source>
        <dbReference type="Proteomes" id="UP000432209"/>
    </source>
</evidence>
<keyword evidence="4 6" id="KW-1133">Transmembrane helix</keyword>
<evidence type="ECO:0000256" key="3">
    <source>
        <dbReference type="ARBA" id="ARBA00022692"/>
    </source>
</evidence>
<dbReference type="GO" id="GO:0005886">
    <property type="term" value="C:plasma membrane"/>
    <property type="evidence" value="ECO:0007669"/>
    <property type="project" value="UniProtKB-SubCell"/>
</dbReference>
<accession>A0A7X1SR91</accession>
<protein>
    <submittedName>
        <fullName evidence="7">LysE family translocator</fullName>
    </submittedName>
</protein>
<dbReference type="PANTHER" id="PTHR30086">
    <property type="entry name" value="ARGININE EXPORTER PROTEIN ARGO"/>
    <property type="match status" value="1"/>
</dbReference>
<name>A0A7X1SR91_9PROT</name>
<comment type="subcellular location">
    <subcellularLocation>
        <location evidence="1">Cell membrane</location>
        <topology evidence="1">Multi-pass membrane protein</topology>
    </subcellularLocation>
</comment>
<dbReference type="InterPro" id="IPR001123">
    <property type="entry name" value="LeuE-type"/>
</dbReference>
<evidence type="ECO:0000313" key="7">
    <source>
        <dbReference type="EMBL" id="MQR99458.1"/>
    </source>
</evidence>
<keyword evidence="3 6" id="KW-0812">Transmembrane</keyword>
<reference evidence="7 8" key="1">
    <citation type="submission" date="2019-10" db="EMBL/GenBank/DDBJ databases">
        <title>Gluconobacter aidae sp. nov., a novel species of acetic acid bacteria isolated in Thailand.</title>
        <authorList>
            <person name="Yukphan P."/>
            <person name="Charoenyingcharoen P."/>
            <person name="Malimas S."/>
            <person name="Muramatsu Y."/>
            <person name="Nakagawa Y."/>
            <person name="Tanasupawat S."/>
            <person name="Yamada Y."/>
        </authorList>
    </citation>
    <scope>NUCLEOTIDE SEQUENCE [LARGE SCALE GENOMIC DNA]</scope>
    <source>
        <strain evidence="7 8">AC10</strain>
    </source>
</reference>
<evidence type="ECO:0000256" key="5">
    <source>
        <dbReference type="ARBA" id="ARBA00023136"/>
    </source>
</evidence>
<dbReference type="EMBL" id="WIPH01000021">
    <property type="protein sequence ID" value="MQR99458.1"/>
    <property type="molecule type" value="Genomic_DNA"/>
</dbReference>
<evidence type="ECO:0000256" key="4">
    <source>
        <dbReference type="ARBA" id="ARBA00022989"/>
    </source>
</evidence>
<gene>
    <name evidence="7" type="ORF">GFJ39_09665</name>
</gene>
<keyword evidence="5 6" id="KW-0472">Membrane</keyword>
<keyword evidence="2" id="KW-1003">Cell membrane</keyword>
<evidence type="ECO:0000256" key="1">
    <source>
        <dbReference type="ARBA" id="ARBA00004651"/>
    </source>
</evidence>
<dbReference type="Proteomes" id="UP000432209">
    <property type="component" value="Unassembled WGS sequence"/>
</dbReference>
<dbReference type="GO" id="GO:0015171">
    <property type="term" value="F:amino acid transmembrane transporter activity"/>
    <property type="evidence" value="ECO:0007669"/>
    <property type="project" value="TreeGrafter"/>
</dbReference>
<dbReference type="Pfam" id="PF01810">
    <property type="entry name" value="LysE"/>
    <property type="match status" value="1"/>
</dbReference>
<dbReference type="PIRSF" id="PIRSF006324">
    <property type="entry name" value="LeuE"/>
    <property type="match status" value="1"/>
</dbReference>
<feature type="transmembrane region" description="Helical" evidence="6">
    <location>
        <begin position="81"/>
        <end position="99"/>
    </location>
</feature>